<dbReference type="AlphaFoldDB" id="A0A3N7HMP5"/>
<feature type="chain" id="PRO_5017997031" evidence="1">
    <location>
        <begin position="27"/>
        <end position="304"/>
    </location>
</feature>
<sequence length="304" mass="32280">MKQLHSRALAALITVALGAASVSAQAGVMDFLFGKKASTSESGNATVNPNKKTWRLSEFTAVQIVPREAGSAPNAHPARLNPEGVRQQLVLVQAKVDGKSFPLFYGEEIQDLVEPITQALSVAGPNEDLVLLSTHRRGESVLTAPLGITARLFVQDGNLNVIVHDARRDFVDAYIGTKIPPTFEFGERAKQSKAVVQSTSAATKRTDWIAIPIAAAVPAPVVPAAMTAPTAAPIQQAAPAGTVTTLPAPAPAPAAVLPAATPTRDTAYYEEQARRLKGLKLLRDQGAITEEEYQQKRKEILSGL</sequence>
<evidence type="ECO:0000313" key="4">
    <source>
        <dbReference type="Proteomes" id="UP000267464"/>
    </source>
</evidence>
<dbReference type="EMBL" id="QUSW01000006">
    <property type="protein sequence ID" value="RQP22873.1"/>
    <property type="molecule type" value="Genomic_DNA"/>
</dbReference>
<dbReference type="Pfam" id="PF09851">
    <property type="entry name" value="SHOCT"/>
    <property type="match status" value="1"/>
</dbReference>
<reference evidence="3 4" key="1">
    <citation type="submission" date="2018-08" db="EMBL/GenBank/DDBJ databases">
        <authorList>
            <person name="Khan S.A."/>
            <person name="Jeon C.O."/>
            <person name="Chun B.H."/>
            <person name="Jeong S.E."/>
        </authorList>
    </citation>
    <scope>NUCLEOTIDE SEQUENCE [LARGE SCALE GENOMIC DNA]</scope>
    <source>
        <strain evidence="3 4">S-16</strain>
    </source>
</reference>
<feature type="domain" description="SHOCT" evidence="2">
    <location>
        <begin position="275"/>
        <end position="301"/>
    </location>
</feature>
<gene>
    <name evidence="3" type="ORF">DZC73_21550</name>
</gene>
<organism evidence="3 4">
    <name type="scientific">Piscinibacter terrae</name>
    <dbReference type="NCBI Taxonomy" id="2496871"/>
    <lineage>
        <taxon>Bacteria</taxon>
        <taxon>Pseudomonadati</taxon>
        <taxon>Pseudomonadota</taxon>
        <taxon>Betaproteobacteria</taxon>
        <taxon>Burkholderiales</taxon>
        <taxon>Sphaerotilaceae</taxon>
        <taxon>Piscinibacter</taxon>
    </lineage>
</organism>
<evidence type="ECO:0000313" key="3">
    <source>
        <dbReference type="EMBL" id="RQP22873.1"/>
    </source>
</evidence>
<dbReference type="OrthoDB" id="9129813at2"/>
<comment type="caution">
    <text evidence="3">The sequence shown here is derived from an EMBL/GenBank/DDBJ whole genome shotgun (WGS) entry which is preliminary data.</text>
</comment>
<name>A0A3N7HMP5_9BURK</name>
<keyword evidence="1" id="KW-0732">Signal</keyword>
<dbReference type="InterPro" id="IPR018649">
    <property type="entry name" value="SHOCT"/>
</dbReference>
<reference evidence="3 4" key="2">
    <citation type="submission" date="2018-12" db="EMBL/GenBank/DDBJ databases">
        <title>Rhizobacter gummiphilus sp. nov., a rubber-degrading bacterium isolated from the soil of a botanical garden in Japan.</title>
        <authorList>
            <person name="Shunsuke S.S."/>
        </authorList>
    </citation>
    <scope>NUCLEOTIDE SEQUENCE [LARGE SCALE GENOMIC DNA]</scope>
    <source>
        <strain evidence="3 4">S-16</strain>
    </source>
</reference>
<feature type="signal peptide" evidence="1">
    <location>
        <begin position="1"/>
        <end position="26"/>
    </location>
</feature>
<accession>A0A3N7HMP5</accession>
<keyword evidence="4" id="KW-1185">Reference proteome</keyword>
<dbReference type="RefSeq" id="WP_124542451.1">
    <property type="nucleotide sequence ID" value="NZ_QUSW01000006.1"/>
</dbReference>
<protein>
    <submittedName>
        <fullName evidence="3">SHOCT domain-containing protein</fullName>
    </submittedName>
</protein>
<evidence type="ECO:0000256" key="1">
    <source>
        <dbReference type="SAM" id="SignalP"/>
    </source>
</evidence>
<evidence type="ECO:0000259" key="2">
    <source>
        <dbReference type="Pfam" id="PF09851"/>
    </source>
</evidence>
<dbReference type="Proteomes" id="UP000267464">
    <property type="component" value="Unassembled WGS sequence"/>
</dbReference>
<proteinExistence type="predicted"/>